<organism evidence="2">
    <name type="scientific">marine sediment metagenome</name>
    <dbReference type="NCBI Taxonomy" id="412755"/>
    <lineage>
        <taxon>unclassified sequences</taxon>
        <taxon>metagenomes</taxon>
        <taxon>ecological metagenomes</taxon>
    </lineage>
</organism>
<gene>
    <name evidence="2" type="ORF">S06H3_02600</name>
</gene>
<dbReference type="AlphaFoldDB" id="X1K616"/>
<comment type="caution">
    <text evidence="2">The sequence shown here is derived from an EMBL/GenBank/DDBJ whole genome shotgun (WGS) entry which is preliminary data.</text>
</comment>
<dbReference type="InterPro" id="IPR000757">
    <property type="entry name" value="Beta-glucanase-like"/>
</dbReference>
<dbReference type="SUPFAM" id="SSF49899">
    <property type="entry name" value="Concanavalin A-like lectins/glucanases"/>
    <property type="match status" value="1"/>
</dbReference>
<reference evidence="2" key="1">
    <citation type="journal article" date="2014" name="Front. Microbiol.">
        <title>High frequency of phylogenetically diverse reductive dehalogenase-homologous genes in deep subseafloor sedimentary metagenomes.</title>
        <authorList>
            <person name="Kawai M."/>
            <person name="Futagami T."/>
            <person name="Toyoda A."/>
            <person name="Takaki Y."/>
            <person name="Nishi S."/>
            <person name="Hori S."/>
            <person name="Arai W."/>
            <person name="Tsubouchi T."/>
            <person name="Morono Y."/>
            <person name="Uchiyama I."/>
            <person name="Ito T."/>
            <person name="Fujiyama A."/>
            <person name="Inagaki F."/>
            <person name="Takami H."/>
        </authorList>
    </citation>
    <scope>NUCLEOTIDE SEQUENCE</scope>
    <source>
        <strain evidence="2">Expedition CK06-06</strain>
    </source>
</reference>
<dbReference type="Pfam" id="PF00722">
    <property type="entry name" value="Glyco_hydro_16"/>
    <property type="match status" value="1"/>
</dbReference>
<dbReference type="GO" id="GO:0004553">
    <property type="term" value="F:hydrolase activity, hydrolyzing O-glycosyl compounds"/>
    <property type="evidence" value="ECO:0007669"/>
    <property type="project" value="InterPro"/>
</dbReference>
<evidence type="ECO:0000259" key="1">
    <source>
        <dbReference type="Pfam" id="PF00722"/>
    </source>
</evidence>
<evidence type="ECO:0000313" key="2">
    <source>
        <dbReference type="EMBL" id="GAI01978.1"/>
    </source>
</evidence>
<dbReference type="InterPro" id="IPR013320">
    <property type="entry name" value="ConA-like_dom_sf"/>
</dbReference>
<dbReference type="GO" id="GO:0005975">
    <property type="term" value="P:carbohydrate metabolic process"/>
    <property type="evidence" value="ECO:0007669"/>
    <property type="project" value="InterPro"/>
</dbReference>
<proteinExistence type="predicted"/>
<protein>
    <recommendedName>
        <fullName evidence="1">GH16 domain-containing protein</fullName>
    </recommendedName>
</protein>
<feature type="domain" description="GH16" evidence="1">
    <location>
        <begin position="141"/>
        <end position="192"/>
    </location>
</feature>
<dbReference type="EMBL" id="BARV01000775">
    <property type="protein sequence ID" value="GAI01978.1"/>
    <property type="molecule type" value="Genomic_DNA"/>
</dbReference>
<dbReference type="Gene3D" id="2.60.120.200">
    <property type="match status" value="1"/>
</dbReference>
<sequence length="225" mass="24693">MRDTDVKHSGPGISARDVYNISRSIWHDDFNRVAADTEVWTDNADGGGSFNIGTFATGPTAWDIKTGNVIDEDSSINGDATKNRRFTPYELEFNTVTWETILALISVVDISAMWGLLSTVPVSYAEPTSPCAHFIADPAITNTFRARSYAAAEEETDTLVALDTSPHTFKIVWTSTSVLFYIDDVLVATHAAQVPNIPLVTTYLIRTEAAAEKIMRVCCLHVELS</sequence>
<accession>X1K616</accession>
<name>X1K616_9ZZZZ</name>